<dbReference type="GO" id="GO:0050660">
    <property type="term" value="F:flavin adenine dinucleotide binding"/>
    <property type="evidence" value="ECO:0007669"/>
    <property type="project" value="UniProtKB-UniRule"/>
</dbReference>
<evidence type="ECO:0000256" key="11">
    <source>
        <dbReference type="ARBA" id="ARBA00022989"/>
    </source>
</evidence>
<dbReference type="OMA" id="AKRTFYW"/>
<keyword evidence="12 16" id="KW-0560">Oxidoreductase</keyword>
<evidence type="ECO:0000256" key="12">
    <source>
        <dbReference type="ARBA" id="ARBA00023002"/>
    </source>
</evidence>
<keyword evidence="7 16" id="KW-0256">Endoplasmic reticulum</keyword>
<dbReference type="GO" id="GO:0005789">
    <property type="term" value="C:endoplasmic reticulum membrane"/>
    <property type="evidence" value="ECO:0007669"/>
    <property type="project" value="UniProtKB-SubCell"/>
</dbReference>
<dbReference type="GO" id="GO:0006696">
    <property type="term" value="P:ergosterol biosynthetic process"/>
    <property type="evidence" value="ECO:0007669"/>
    <property type="project" value="TreeGrafter"/>
</dbReference>
<dbReference type="SUPFAM" id="SSF51905">
    <property type="entry name" value="FAD/NAD(P)-binding domain"/>
    <property type="match status" value="1"/>
</dbReference>
<comment type="subcellular location">
    <subcellularLocation>
        <location evidence="3 16">Endoplasmic reticulum membrane</location>
        <topology evidence="3 16">Multi-pass membrane protein</topology>
    </subcellularLocation>
    <subcellularLocation>
        <location evidence="2">Microsome membrane</location>
        <topology evidence="2">Multi-pass membrane protein</topology>
    </subcellularLocation>
</comment>
<comment type="pathway">
    <text evidence="15">Steroid metabolism; ergosterol biosynthesis.</text>
</comment>
<dbReference type="Gene3D" id="3.50.50.60">
    <property type="entry name" value="FAD/NAD(P)-binding domain"/>
    <property type="match status" value="1"/>
</dbReference>
<dbReference type="AlphaFoldDB" id="U4LCJ4"/>
<dbReference type="Proteomes" id="UP000018144">
    <property type="component" value="Unassembled WGS sequence"/>
</dbReference>
<feature type="transmembrane region" description="Helical" evidence="16">
    <location>
        <begin position="12"/>
        <end position="30"/>
    </location>
</feature>
<feature type="transmembrane region" description="Helical" evidence="16">
    <location>
        <begin position="434"/>
        <end position="457"/>
    </location>
</feature>
<evidence type="ECO:0000256" key="6">
    <source>
        <dbReference type="ARBA" id="ARBA00022692"/>
    </source>
</evidence>
<evidence type="ECO:0000256" key="15">
    <source>
        <dbReference type="ARBA" id="ARBA00029435"/>
    </source>
</evidence>
<gene>
    <name evidence="18" type="ORF">PCON_03325</name>
</gene>
<evidence type="ECO:0000256" key="16">
    <source>
        <dbReference type="RuleBase" id="RU367121"/>
    </source>
</evidence>
<dbReference type="InterPro" id="IPR013698">
    <property type="entry name" value="Squalene_epoxidase"/>
</dbReference>
<keyword evidence="8 16" id="KW-0274">FAD</keyword>
<evidence type="ECO:0000256" key="5">
    <source>
        <dbReference type="ARBA" id="ARBA00022630"/>
    </source>
</evidence>
<keyword evidence="9" id="KW-0492">Microsome</keyword>
<keyword evidence="13 16" id="KW-0472">Membrane</keyword>
<name>U4LCJ4_PYROM</name>
<keyword evidence="10" id="KW-0443">Lipid metabolism</keyword>
<keyword evidence="10" id="KW-0444">Lipid biosynthesis</keyword>
<comment type="similarity">
    <text evidence="4 16">Belongs to the squalene monooxygenase family.</text>
</comment>
<dbReference type="Pfam" id="PF08491">
    <property type="entry name" value="SE"/>
    <property type="match status" value="1"/>
</dbReference>
<comment type="function">
    <text evidence="16">Catalyzes the stereospecific oxidation of squalene to (S)-2,3-epoxysqualene, and is considered to be a rate-limiting enzyme in steroid biosynthesis.</text>
</comment>
<sequence>MADHQEGKVYDLAIVGAGILGCALAVAFGNQGRSVLLIERDLSEPNRIVGELLQPGGVQALEKLGMKDCLEGIDAIPVYGYECIYHGQRVNIPYLQQENGKRYEGRSFHHGKFIMKLREAARKTKGVTIIEATAKDLIRSKSDQVLGVLASPKSAAKGAPPNEYFAHLTVSADGYASNFRKHIVTRKAEVRSTFVGLELKDIVLPAPNHGHVIMGNNPPVLLYQIGTHDTRALIDMPRLPPQGQLREYLLDVVLPDLPENIRPAFKKAVEGERLPSMPNSFLPATTNNHPGFILLGDAMNMRHPLTGGGMTVAFNDVVLISQLLSPANIPNLSDTNLVLEQMRLFHWDRKNLSSVVNILAQALYSLFAANDDKLRVLQRGCFQYFQRGGECIDGPVGLLSGITKKPMTLFYHFFSVALYSIRIMFASVTPVLGWPMALVNAVLVFWKACVVIFPYIFAEMFT</sequence>
<dbReference type="InterPro" id="IPR036188">
    <property type="entry name" value="FAD/NAD-bd_sf"/>
</dbReference>
<evidence type="ECO:0000313" key="19">
    <source>
        <dbReference type="Proteomes" id="UP000018144"/>
    </source>
</evidence>
<dbReference type="UniPathway" id="UPA00767">
    <property type="reaction ID" value="UER00752"/>
</dbReference>
<comment type="catalytic activity">
    <reaction evidence="16">
        <text>squalene + reduced [NADPH--hemoprotein reductase] + O2 = (S)-2,3-epoxysqualene + oxidized [NADPH--hemoprotein reductase] + H2O + H(+)</text>
        <dbReference type="Rhea" id="RHEA:25282"/>
        <dbReference type="Rhea" id="RHEA-COMP:11964"/>
        <dbReference type="Rhea" id="RHEA-COMP:11965"/>
        <dbReference type="ChEBI" id="CHEBI:15377"/>
        <dbReference type="ChEBI" id="CHEBI:15378"/>
        <dbReference type="ChEBI" id="CHEBI:15379"/>
        <dbReference type="ChEBI" id="CHEBI:15440"/>
        <dbReference type="ChEBI" id="CHEBI:15441"/>
        <dbReference type="ChEBI" id="CHEBI:57618"/>
        <dbReference type="ChEBI" id="CHEBI:58210"/>
        <dbReference type="EC" id="1.14.14.17"/>
    </reaction>
</comment>
<keyword evidence="14" id="KW-0753">Steroid metabolism</keyword>
<dbReference type="eggNOG" id="KOG1298">
    <property type="taxonomic scope" value="Eukaryota"/>
</dbReference>
<keyword evidence="11 16" id="KW-1133">Transmembrane helix</keyword>
<reference evidence="18 19" key="1">
    <citation type="journal article" date="2013" name="PLoS Genet.">
        <title>The genome and development-dependent transcriptomes of Pyronema confluens: a window into fungal evolution.</title>
        <authorList>
            <person name="Traeger S."/>
            <person name="Altegoer F."/>
            <person name="Freitag M."/>
            <person name="Gabaldon T."/>
            <person name="Kempken F."/>
            <person name="Kumar A."/>
            <person name="Marcet-Houben M."/>
            <person name="Poggeler S."/>
            <person name="Stajich J.E."/>
            <person name="Nowrousian M."/>
        </authorList>
    </citation>
    <scope>NUCLEOTIDE SEQUENCE [LARGE SCALE GENOMIC DNA]</scope>
    <source>
        <strain evidence="19">CBS 100304</strain>
        <tissue evidence="18">Vegetative mycelium</tissue>
    </source>
</reference>
<dbReference type="STRING" id="1076935.U4LCJ4"/>
<evidence type="ECO:0000256" key="14">
    <source>
        <dbReference type="ARBA" id="ARBA00023221"/>
    </source>
</evidence>
<evidence type="ECO:0000256" key="8">
    <source>
        <dbReference type="ARBA" id="ARBA00022827"/>
    </source>
</evidence>
<dbReference type="InterPro" id="IPR040125">
    <property type="entry name" value="Squalene_monox"/>
</dbReference>
<protein>
    <recommendedName>
        <fullName evidence="16">Squalene monooxygenase</fullName>
        <ecNumber evidence="16">1.14.14.17</ecNumber>
    </recommendedName>
</protein>
<evidence type="ECO:0000313" key="18">
    <source>
        <dbReference type="EMBL" id="CCX16626.1"/>
    </source>
</evidence>
<dbReference type="OrthoDB" id="1678617at2759"/>
<keyword evidence="18" id="KW-0503">Monooxygenase</keyword>
<dbReference type="FunFam" id="3.50.50.60:FF:000166">
    <property type="entry name" value="Squalene monooxygenase Erg1"/>
    <property type="match status" value="1"/>
</dbReference>
<keyword evidence="10" id="KW-0752">Steroid biosynthesis</keyword>
<comment type="cofactor">
    <cofactor evidence="1 16">
        <name>FAD</name>
        <dbReference type="ChEBI" id="CHEBI:57692"/>
    </cofactor>
</comment>
<evidence type="ECO:0000256" key="10">
    <source>
        <dbReference type="ARBA" id="ARBA00022955"/>
    </source>
</evidence>
<organism evidence="18 19">
    <name type="scientific">Pyronema omphalodes (strain CBS 100304)</name>
    <name type="common">Pyronema confluens</name>
    <dbReference type="NCBI Taxonomy" id="1076935"/>
    <lineage>
        <taxon>Eukaryota</taxon>
        <taxon>Fungi</taxon>
        <taxon>Dikarya</taxon>
        <taxon>Ascomycota</taxon>
        <taxon>Pezizomycotina</taxon>
        <taxon>Pezizomycetes</taxon>
        <taxon>Pezizales</taxon>
        <taxon>Pyronemataceae</taxon>
        <taxon>Pyronema</taxon>
    </lineage>
</organism>
<dbReference type="EMBL" id="HF936491">
    <property type="protein sequence ID" value="CCX16626.1"/>
    <property type="molecule type" value="Genomic_DNA"/>
</dbReference>
<evidence type="ECO:0000256" key="4">
    <source>
        <dbReference type="ARBA" id="ARBA00008802"/>
    </source>
</evidence>
<dbReference type="PRINTS" id="PR00420">
    <property type="entry name" value="RNGMNOXGNASE"/>
</dbReference>
<keyword evidence="6 16" id="KW-0812">Transmembrane</keyword>
<evidence type="ECO:0000259" key="17">
    <source>
        <dbReference type="Pfam" id="PF08491"/>
    </source>
</evidence>
<proteinExistence type="inferred from homology"/>
<dbReference type="PANTHER" id="PTHR10835:SF0">
    <property type="entry name" value="SQUALENE MONOOXYGENASE"/>
    <property type="match status" value="1"/>
</dbReference>
<keyword evidence="19" id="KW-1185">Reference proteome</keyword>
<evidence type="ECO:0000256" key="13">
    <source>
        <dbReference type="ARBA" id="ARBA00023136"/>
    </source>
</evidence>
<keyword evidence="5 16" id="KW-0285">Flavoprotein</keyword>
<dbReference type="PANTHER" id="PTHR10835">
    <property type="entry name" value="SQUALENE MONOOXYGENASE"/>
    <property type="match status" value="1"/>
</dbReference>
<feature type="domain" description="Squalene epoxidase" evidence="17">
    <location>
        <begin position="165"/>
        <end position="438"/>
    </location>
</feature>
<evidence type="ECO:0000256" key="1">
    <source>
        <dbReference type="ARBA" id="ARBA00001974"/>
    </source>
</evidence>
<feature type="transmembrane region" description="Helical" evidence="16">
    <location>
        <begin position="409"/>
        <end position="428"/>
    </location>
</feature>
<accession>U4LCJ4</accession>
<evidence type="ECO:0000256" key="9">
    <source>
        <dbReference type="ARBA" id="ARBA00022848"/>
    </source>
</evidence>
<evidence type="ECO:0000256" key="7">
    <source>
        <dbReference type="ARBA" id="ARBA00022824"/>
    </source>
</evidence>
<evidence type="ECO:0000256" key="3">
    <source>
        <dbReference type="ARBA" id="ARBA00004477"/>
    </source>
</evidence>
<dbReference type="EC" id="1.14.14.17" evidence="16"/>
<dbReference type="GO" id="GO:0004506">
    <property type="term" value="F:squalene monooxygenase activity"/>
    <property type="evidence" value="ECO:0007669"/>
    <property type="project" value="UniProtKB-UniRule"/>
</dbReference>
<evidence type="ECO:0000256" key="2">
    <source>
        <dbReference type="ARBA" id="ARBA00004154"/>
    </source>
</evidence>